<dbReference type="AlphaFoldDB" id="A0A011V268"/>
<comment type="caution">
    <text evidence="2">The sequence shown here is derived from an EMBL/GenBank/DDBJ whole genome shotgun (WGS) entry which is preliminary data.</text>
</comment>
<sequence length="277" mass="31003">MNCPICGAPLGATDNECKNCGTRRAEMGPAYNNTGYGQQSSYGYGGNTMNGGQGYGNYGMNNGGQGYGNYGMNGVGQGYGNYGMNSSFDSGSYTRKRSASIPTTKLISILITVIIILVSILGYQIKYNSPQTESFGDITVTFPQKVEKRSSTIFGDVDAEDVTAYANRDMGFVYSKYEMSDLELGDGDEETYLNFMFPFMDAAMSSDSEIKGYKKKDQLGNHMRFYFTDDGTDWFCDMMIDFEGDSCYMYYAYCNKKKENKFISKFRKMYDSIEYNK</sequence>
<keyword evidence="1" id="KW-0472">Membrane</keyword>
<evidence type="ECO:0000313" key="2">
    <source>
        <dbReference type="EMBL" id="EXM39527.1"/>
    </source>
</evidence>
<dbReference type="EMBL" id="JEOB01000002">
    <property type="protein sequence ID" value="EXM39527.1"/>
    <property type="molecule type" value="Genomic_DNA"/>
</dbReference>
<keyword evidence="1" id="KW-0812">Transmembrane</keyword>
<dbReference type="RefSeq" id="WP_037286217.1">
    <property type="nucleotide sequence ID" value="NZ_JEOB01000002.1"/>
</dbReference>
<name>A0A011V268_RUMAL</name>
<proteinExistence type="predicted"/>
<feature type="transmembrane region" description="Helical" evidence="1">
    <location>
        <begin position="106"/>
        <end position="125"/>
    </location>
</feature>
<evidence type="ECO:0000256" key="1">
    <source>
        <dbReference type="SAM" id="Phobius"/>
    </source>
</evidence>
<dbReference type="Proteomes" id="UP000021369">
    <property type="component" value="Unassembled WGS sequence"/>
</dbReference>
<protein>
    <submittedName>
        <fullName evidence="2">Uncharacterized protein</fullName>
    </submittedName>
</protein>
<keyword evidence="1" id="KW-1133">Transmembrane helix</keyword>
<accession>A0A011V268</accession>
<dbReference type="PATRIC" id="fig|1341156.4.peg.1721"/>
<evidence type="ECO:0000313" key="3">
    <source>
        <dbReference type="Proteomes" id="UP000021369"/>
    </source>
</evidence>
<reference evidence="2 3" key="1">
    <citation type="submission" date="2013-06" db="EMBL/GenBank/DDBJ databases">
        <title>Rumen cellulosomics: divergent fiber-degrading strategies revealed by comparative genome-wide analysis of six Ruminococcal strains.</title>
        <authorList>
            <person name="Dassa B."/>
            <person name="Borovok I."/>
            <person name="Lamed R."/>
            <person name="Flint H."/>
            <person name="Yeoman C.J."/>
            <person name="White B."/>
            <person name="Bayer E.A."/>
        </authorList>
    </citation>
    <scope>NUCLEOTIDE SEQUENCE [LARGE SCALE GENOMIC DNA]</scope>
    <source>
        <strain evidence="2 3">SY3</strain>
    </source>
</reference>
<dbReference type="OrthoDB" id="1821761at2"/>
<gene>
    <name evidence="2" type="ORF">RASY3_06515</name>
</gene>
<organism evidence="2 3">
    <name type="scientific">Ruminococcus albus SY3</name>
    <dbReference type="NCBI Taxonomy" id="1341156"/>
    <lineage>
        <taxon>Bacteria</taxon>
        <taxon>Bacillati</taxon>
        <taxon>Bacillota</taxon>
        <taxon>Clostridia</taxon>
        <taxon>Eubacteriales</taxon>
        <taxon>Oscillospiraceae</taxon>
        <taxon>Ruminococcus</taxon>
    </lineage>
</organism>
<keyword evidence="3" id="KW-1185">Reference proteome</keyword>